<reference evidence="2" key="2">
    <citation type="submission" date="2021-08" db="EMBL/GenBank/DDBJ databases">
        <authorList>
            <person name="Eriksson T."/>
        </authorList>
    </citation>
    <scope>NUCLEOTIDE SEQUENCE</scope>
    <source>
        <strain evidence="2">Stoneville</strain>
        <tissue evidence="2">Whole head</tissue>
    </source>
</reference>
<feature type="compositionally biased region" description="Polar residues" evidence="1">
    <location>
        <begin position="57"/>
        <end position="67"/>
    </location>
</feature>
<dbReference type="PANTHER" id="PTHR33273:SF2">
    <property type="entry name" value="ENDONUCLEASE_EXONUCLEASE_PHOSPHATASE DOMAIN-CONTAINING PROTEIN"/>
    <property type="match status" value="1"/>
</dbReference>
<organism evidence="2 3">
    <name type="scientific">Tenebrio molitor</name>
    <name type="common">Yellow mealworm beetle</name>
    <dbReference type="NCBI Taxonomy" id="7067"/>
    <lineage>
        <taxon>Eukaryota</taxon>
        <taxon>Metazoa</taxon>
        <taxon>Ecdysozoa</taxon>
        <taxon>Arthropoda</taxon>
        <taxon>Hexapoda</taxon>
        <taxon>Insecta</taxon>
        <taxon>Pterygota</taxon>
        <taxon>Neoptera</taxon>
        <taxon>Endopterygota</taxon>
        <taxon>Coleoptera</taxon>
        <taxon>Polyphaga</taxon>
        <taxon>Cucujiformia</taxon>
        <taxon>Tenebrionidae</taxon>
        <taxon>Tenebrio</taxon>
    </lineage>
</organism>
<sequence>MIPKPGKDLGRRRVPPSDELLPLIVEGLRKAAGSKNATKSFADTAASKKHAGPAQTPRPTTAQKNSTAEKIITEVLLAIRTSTSTEQILAQVKSQQITFFNARSLGTTRNELDVFADSQDLDVILVNQTFLHAGDTDPKIRGYVLYRNDRNDGAGGGTATYVGRTLPHYPNALPALRNLEATAVTIETANGPLTLISCYHKPQDQLQENDITILDTGASVIATEPTYYDTRGYRANIIDIALTKNVPFQIRLHVSIVLNSDHMPVLMHIGDEANGANSNITCSRGQNQNCHDRLNSNSNRAATKKNFATTDRRSNSPKKSCQAPFGLAILPLSVPMEKRDTHFYPKAREGFQTSPKLSPHQSPVKH</sequence>
<dbReference type="EMBL" id="JABDTM020022286">
    <property type="protein sequence ID" value="KAH0815969.1"/>
    <property type="molecule type" value="Genomic_DNA"/>
</dbReference>
<dbReference type="Proteomes" id="UP000719412">
    <property type="component" value="Unassembled WGS sequence"/>
</dbReference>
<accession>A0A8J6HJT5</accession>
<protein>
    <recommendedName>
        <fullName evidence="4">Endonuclease/exonuclease/phosphatase domain-containing protein</fullName>
    </recommendedName>
</protein>
<comment type="caution">
    <text evidence="2">The sequence shown here is derived from an EMBL/GenBank/DDBJ whole genome shotgun (WGS) entry which is preliminary data.</text>
</comment>
<dbReference type="PANTHER" id="PTHR33273">
    <property type="entry name" value="DOMAIN-CONTAINING PROTEIN, PUTATIVE-RELATED"/>
    <property type="match status" value="1"/>
</dbReference>
<dbReference type="SUPFAM" id="SSF56219">
    <property type="entry name" value="DNase I-like"/>
    <property type="match status" value="1"/>
</dbReference>
<dbReference type="InterPro" id="IPR036691">
    <property type="entry name" value="Endo/exonu/phosph_ase_sf"/>
</dbReference>
<evidence type="ECO:0000313" key="3">
    <source>
        <dbReference type="Proteomes" id="UP000719412"/>
    </source>
</evidence>
<dbReference type="AlphaFoldDB" id="A0A8J6HJT5"/>
<evidence type="ECO:0008006" key="4">
    <source>
        <dbReference type="Google" id="ProtNLM"/>
    </source>
</evidence>
<keyword evidence="3" id="KW-1185">Reference proteome</keyword>
<name>A0A8J6HJT5_TENMO</name>
<feature type="compositionally biased region" description="Polar residues" evidence="1">
    <location>
        <begin position="291"/>
        <end position="309"/>
    </location>
</feature>
<gene>
    <name evidence="2" type="ORF">GEV33_006822</name>
</gene>
<reference evidence="2" key="1">
    <citation type="journal article" date="2020" name="J Insects Food Feed">
        <title>The yellow mealworm (Tenebrio molitor) genome: a resource for the emerging insects as food and feed industry.</title>
        <authorList>
            <person name="Eriksson T."/>
            <person name="Andere A."/>
            <person name="Kelstrup H."/>
            <person name="Emery V."/>
            <person name="Picard C."/>
        </authorList>
    </citation>
    <scope>NUCLEOTIDE SEQUENCE</scope>
    <source>
        <strain evidence="2">Stoneville</strain>
        <tissue evidence="2">Whole head</tissue>
    </source>
</reference>
<evidence type="ECO:0000256" key="1">
    <source>
        <dbReference type="SAM" id="MobiDB-lite"/>
    </source>
</evidence>
<evidence type="ECO:0000313" key="2">
    <source>
        <dbReference type="EMBL" id="KAH0815969.1"/>
    </source>
</evidence>
<feature type="region of interest" description="Disordered" evidence="1">
    <location>
        <begin position="291"/>
        <end position="320"/>
    </location>
</feature>
<dbReference type="Gene3D" id="3.60.10.10">
    <property type="entry name" value="Endonuclease/exonuclease/phosphatase"/>
    <property type="match status" value="1"/>
</dbReference>
<feature type="region of interest" description="Disordered" evidence="1">
    <location>
        <begin position="31"/>
        <end position="67"/>
    </location>
</feature>
<proteinExistence type="predicted"/>